<dbReference type="PANTHER" id="PTHR11802:SF349">
    <property type="entry name" value="SERINE CARBOXYPEPTIDASE-LIKE 46"/>
    <property type="match status" value="1"/>
</dbReference>
<protein>
    <submittedName>
        <fullName evidence="2">Uncharacterized protein</fullName>
    </submittedName>
</protein>
<dbReference type="InterPro" id="IPR001563">
    <property type="entry name" value="Peptidase_S10"/>
</dbReference>
<dbReference type="SUPFAM" id="SSF53474">
    <property type="entry name" value="alpha/beta-Hydrolases"/>
    <property type="match status" value="1"/>
</dbReference>
<dbReference type="Proteomes" id="UP001642360">
    <property type="component" value="Unassembled WGS sequence"/>
</dbReference>
<keyword evidence="3" id="KW-1185">Reference proteome</keyword>
<dbReference type="Pfam" id="PF00450">
    <property type="entry name" value="Peptidase_S10"/>
    <property type="match status" value="1"/>
</dbReference>
<reference evidence="2 3" key="1">
    <citation type="submission" date="2024-02" db="EMBL/GenBank/DDBJ databases">
        <authorList>
            <person name="Vignale AGUSTIN F."/>
            <person name="Sosa J E."/>
            <person name="Modenutti C."/>
        </authorList>
    </citation>
    <scope>NUCLEOTIDE SEQUENCE [LARGE SCALE GENOMIC DNA]</scope>
</reference>
<proteinExistence type="inferred from homology"/>
<dbReference type="AlphaFoldDB" id="A0ABC8SM13"/>
<gene>
    <name evidence="2" type="ORF">ILEXP_LOCUS24064</name>
</gene>
<name>A0ABC8SM13_9AQUA</name>
<comment type="caution">
    <text evidence="2">The sequence shown here is derived from an EMBL/GenBank/DDBJ whole genome shotgun (WGS) entry which is preliminary data.</text>
</comment>
<dbReference type="InterPro" id="IPR029058">
    <property type="entry name" value="AB_hydrolase_fold"/>
</dbReference>
<organism evidence="2 3">
    <name type="scientific">Ilex paraguariensis</name>
    <name type="common">yerba mate</name>
    <dbReference type="NCBI Taxonomy" id="185542"/>
    <lineage>
        <taxon>Eukaryota</taxon>
        <taxon>Viridiplantae</taxon>
        <taxon>Streptophyta</taxon>
        <taxon>Embryophyta</taxon>
        <taxon>Tracheophyta</taxon>
        <taxon>Spermatophyta</taxon>
        <taxon>Magnoliopsida</taxon>
        <taxon>eudicotyledons</taxon>
        <taxon>Gunneridae</taxon>
        <taxon>Pentapetalae</taxon>
        <taxon>asterids</taxon>
        <taxon>campanulids</taxon>
        <taxon>Aquifoliales</taxon>
        <taxon>Aquifoliaceae</taxon>
        <taxon>Ilex</taxon>
    </lineage>
</organism>
<evidence type="ECO:0000313" key="2">
    <source>
        <dbReference type="EMBL" id="CAK9155652.1"/>
    </source>
</evidence>
<dbReference type="Gene3D" id="3.40.50.1820">
    <property type="entry name" value="alpha/beta hydrolase"/>
    <property type="match status" value="1"/>
</dbReference>
<evidence type="ECO:0000256" key="1">
    <source>
        <dbReference type="ARBA" id="ARBA00009431"/>
    </source>
</evidence>
<dbReference type="EMBL" id="CAUOFW020002724">
    <property type="protein sequence ID" value="CAK9155652.1"/>
    <property type="molecule type" value="Genomic_DNA"/>
</dbReference>
<evidence type="ECO:0000313" key="3">
    <source>
        <dbReference type="Proteomes" id="UP001642360"/>
    </source>
</evidence>
<dbReference type="PANTHER" id="PTHR11802">
    <property type="entry name" value="SERINE PROTEASE FAMILY S10 SERINE CARBOXYPEPTIDASE"/>
    <property type="match status" value="1"/>
</dbReference>
<dbReference type="Gene3D" id="6.10.250.940">
    <property type="match status" value="1"/>
</dbReference>
<comment type="similarity">
    <text evidence="1">Belongs to the peptidase S10 family.</text>
</comment>
<sequence length="149" mass="17042">MLHVESPIGVGFSYTNTSSNYIWRNVTRTGYYVPELAALLLEHNQKPNNRPIKLKAIALGNPLLDLHISVLAGDYLWSHGAISDHTLTLERTVCNDSKYMREYAHSQWSQIARRETKADPCLKSRILKYLNKPQFQKAPHANTTNLPFH</sequence>
<accession>A0ABC8SM13</accession>